<evidence type="ECO:0000313" key="3">
    <source>
        <dbReference type="EMBL" id="OWF41785.1"/>
    </source>
</evidence>
<feature type="signal peptide" evidence="2">
    <location>
        <begin position="1"/>
        <end position="22"/>
    </location>
</feature>
<dbReference type="Proteomes" id="UP000242188">
    <property type="component" value="Unassembled WGS sequence"/>
</dbReference>
<dbReference type="OrthoDB" id="6137799at2759"/>
<comment type="caution">
    <text evidence="3">The sequence shown here is derived from an EMBL/GenBank/DDBJ whole genome shotgun (WGS) entry which is preliminary data.</text>
</comment>
<evidence type="ECO:0000256" key="2">
    <source>
        <dbReference type="SAM" id="SignalP"/>
    </source>
</evidence>
<evidence type="ECO:0000256" key="1">
    <source>
        <dbReference type="ARBA" id="ARBA00022729"/>
    </source>
</evidence>
<dbReference type="SUPFAM" id="SSF52047">
    <property type="entry name" value="RNI-like"/>
    <property type="match status" value="1"/>
</dbReference>
<feature type="chain" id="PRO_5013097908" evidence="2">
    <location>
        <begin position="23"/>
        <end position="460"/>
    </location>
</feature>
<keyword evidence="1 2" id="KW-0732">Signal</keyword>
<protein>
    <submittedName>
        <fullName evidence="3">Leucine-rich repeat-containing G-protein coupled receptor 4</fullName>
    </submittedName>
</protein>
<reference evidence="3 4" key="1">
    <citation type="journal article" date="2017" name="Nat. Ecol. Evol.">
        <title>Scallop genome provides insights into evolution of bilaterian karyotype and development.</title>
        <authorList>
            <person name="Wang S."/>
            <person name="Zhang J."/>
            <person name="Jiao W."/>
            <person name="Li J."/>
            <person name="Xun X."/>
            <person name="Sun Y."/>
            <person name="Guo X."/>
            <person name="Huan P."/>
            <person name="Dong B."/>
            <person name="Zhang L."/>
            <person name="Hu X."/>
            <person name="Sun X."/>
            <person name="Wang J."/>
            <person name="Zhao C."/>
            <person name="Wang Y."/>
            <person name="Wang D."/>
            <person name="Huang X."/>
            <person name="Wang R."/>
            <person name="Lv J."/>
            <person name="Li Y."/>
            <person name="Zhang Z."/>
            <person name="Liu B."/>
            <person name="Lu W."/>
            <person name="Hui Y."/>
            <person name="Liang J."/>
            <person name="Zhou Z."/>
            <person name="Hou R."/>
            <person name="Li X."/>
            <person name="Liu Y."/>
            <person name="Li H."/>
            <person name="Ning X."/>
            <person name="Lin Y."/>
            <person name="Zhao L."/>
            <person name="Xing Q."/>
            <person name="Dou J."/>
            <person name="Li Y."/>
            <person name="Mao J."/>
            <person name="Guo H."/>
            <person name="Dou H."/>
            <person name="Li T."/>
            <person name="Mu C."/>
            <person name="Jiang W."/>
            <person name="Fu Q."/>
            <person name="Fu X."/>
            <person name="Miao Y."/>
            <person name="Liu J."/>
            <person name="Yu Q."/>
            <person name="Li R."/>
            <person name="Liao H."/>
            <person name="Li X."/>
            <person name="Kong Y."/>
            <person name="Jiang Z."/>
            <person name="Chourrout D."/>
            <person name="Li R."/>
            <person name="Bao Z."/>
        </authorList>
    </citation>
    <scope>NUCLEOTIDE SEQUENCE [LARGE SCALE GENOMIC DNA]</scope>
    <source>
        <strain evidence="3 4">PY_sf001</strain>
    </source>
</reference>
<sequence length="460" mass="51309">MLTMKTLAFTCLLCLLLLLTSGRQGTSVSVPDDPRPCPVNAPCRCDFSTIMCNNLTVTEIPTFTKVNATWKCWTLNMNYNYNIKTIPSGAFSNIPFCSLQIGHNGFEIIEDGALTGSESYLDSVFMQFNNFKELPNEIARMPNITMLSIHDNPINNLPETMAFASTLQFLDIGSPAMITWPYSIRYLKSVWSLSMYKLPMSGLPLDAFEGLEDSIQSVSFSATKFKSIPKALKTLRKMTDLSFMDDVELACEGIPDDAFRGMDSLTDIYISNSSISSVPNLSDIPTLSHLYLTNSPVTTWDPTTLPDQPLLQSVSLANTDFDHIPTVVRRIKSLYQLTLDNTKVSHIGPGDLAGLQKLQFLSLIQTPLVNISMDAFNETYTLQGLNLDYTKLSGFPRAIERLPALRFVSLQNVTIECSCAELGWMKTWIGIKQLMDGGGQCHNKHMYLTDYIRTEVPKCP</sequence>
<organism evidence="3 4">
    <name type="scientific">Mizuhopecten yessoensis</name>
    <name type="common">Japanese scallop</name>
    <name type="synonym">Patinopecten yessoensis</name>
    <dbReference type="NCBI Taxonomy" id="6573"/>
    <lineage>
        <taxon>Eukaryota</taxon>
        <taxon>Metazoa</taxon>
        <taxon>Spiralia</taxon>
        <taxon>Lophotrochozoa</taxon>
        <taxon>Mollusca</taxon>
        <taxon>Bivalvia</taxon>
        <taxon>Autobranchia</taxon>
        <taxon>Pteriomorphia</taxon>
        <taxon>Pectinida</taxon>
        <taxon>Pectinoidea</taxon>
        <taxon>Pectinidae</taxon>
        <taxon>Mizuhopecten</taxon>
    </lineage>
</organism>
<dbReference type="InterPro" id="IPR050328">
    <property type="entry name" value="Dev_Immune_Receptor"/>
</dbReference>
<dbReference type="InterPro" id="IPR032675">
    <property type="entry name" value="LRR_dom_sf"/>
</dbReference>
<dbReference type="PANTHER" id="PTHR24373:SF275">
    <property type="entry name" value="TIR DOMAIN-CONTAINING PROTEIN"/>
    <property type="match status" value="1"/>
</dbReference>
<name>A0A210PZ71_MIZYE</name>
<evidence type="ECO:0000313" key="4">
    <source>
        <dbReference type="Proteomes" id="UP000242188"/>
    </source>
</evidence>
<gene>
    <name evidence="3" type="ORF">KP79_PYT18051</name>
</gene>
<accession>A0A210PZ71</accession>
<keyword evidence="4" id="KW-1185">Reference proteome</keyword>
<dbReference type="EMBL" id="NEDP02005356">
    <property type="protein sequence ID" value="OWF41785.1"/>
    <property type="molecule type" value="Genomic_DNA"/>
</dbReference>
<dbReference type="AlphaFoldDB" id="A0A210PZ71"/>
<dbReference type="Gene3D" id="3.80.10.10">
    <property type="entry name" value="Ribonuclease Inhibitor"/>
    <property type="match status" value="2"/>
</dbReference>
<dbReference type="STRING" id="6573.A0A210PZ71"/>
<keyword evidence="3" id="KW-0675">Receptor</keyword>
<dbReference type="PANTHER" id="PTHR24373">
    <property type="entry name" value="SLIT RELATED LEUCINE-RICH REPEAT NEURONAL PROTEIN"/>
    <property type="match status" value="1"/>
</dbReference>
<proteinExistence type="predicted"/>